<protein>
    <submittedName>
        <fullName evidence="2">Uncharacterized protein</fullName>
    </submittedName>
</protein>
<dbReference type="EMBL" id="CAKLDI010000001">
    <property type="protein sequence ID" value="CAH0532800.1"/>
    <property type="molecule type" value="Genomic_DNA"/>
</dbReference>
<evidence type="ECO:0000256" key="1">
    <source>
        <dbReference type="SAM" id="Phobius"/>
    </source>
</evidence>
<keyword evidence="3" id="KW-1185">Reference proteome</keyword>
<sequence>MQSQSLNPIHGAQAISQKQGWPLVFALLRPQGLRLFVSQCLTVLAALSVLWFYVLLARCGFVLVAMIFQPDTALQSAQLWQLWPWLLCAI</sequence>
<keyword evidence="1" id="KW-1133">Transmembrane helix</keyword>
<keyword evidence="1" id="KW-0472">Membrane</keyword>
<evidence type="ECO:0000313" key="3">
    <source>
        <dbReference type="Proteomes" id="UP000838672"/>
    </source>
</evidence>
<organism evidence="2 3">
    <name type="scientific">Vibrio stylophorae</name>
    <dbReference type="NCBI Taxonomy" id="659351"/>
    <lineage>
        <taxon>Bacteria</taxon>
        <taxon>Pseudomonadati</taxon>
        <taxon>Pseudomonadota</taxon>
        <taxon>Gammaproteobacteria</taxon>
        <taxon>Vibrionales</taxon>
        <taxon>Vibrionaceae</taxon>
        <taxon>Vibrio</taxon>
    </lineage>
</organism>
<dbReference type="RefSeq" id="WP_237464843.1">
    <property type="nucleotide sequence ID" value="NZ_CAKLDI010000001.1"/>
</dbReference>
<comment type="caution">
    <text evidence="2">The sequence shown here is derived from an EMBL/GenBank/DDBJ whole genome shotgun (WGS) entry which is preliminary data.</text>
</comment>
<accession>A0ABN8DS76</accession>
<evidence type="ECO:0000313" key="2">
    <source>
        <dbReference type="EMBL" id="CAH0532800.1"/>
    </source>
</evidence>
<gene>
    <name evidence="2" type="ORF">VST7929_00647</name>
</gene>
<dbReference type="Proteomes" id="UP000838672">
    <property type="component" value="Unassembled WGS sequence"/>
</dbReference>
<proteinExistence type="predicted"/>
<reference evidence="2" key="1">
    <citation type="submission" date="2021-11" db="EMBL/GenBank/DDBJ databases">
        <authorList>
            <person name="Rodrigo-Torres L."/>
            <person name="Arahal R. D."/>
            <person name="Lucena T."/>
        </authorList>
    </citation>
    <scope>NUCLEOTIDE SEQUENCE</scope>
    <source>
        <strain evidence="2">CECT 7929</strain>
    </source>
</reference>
<name>A0ABN8DS76_9VIBR</name>
<keyword evidence="1" id="KW-0812">Transmembrane</keyword>
<feature type="transmembrane region" description="Helical" evidence="1">
    <location>
        <begin position="36"/>
        <end position="56"/>
    </location>
</feature>